<feature type="domain" description="7(1) septoil knot" evidence="1">
    <location>
        <begin position="1"/>
        <end position="48"/>
    </location>
</feature>
<dbReference type="KEGG" id="gsn:YC6258_05456"/>
<dbReference type="HOGENOM" id="CLU_2990358_0_0_6"/>
<evidence type="ECO:0000313" key="2">
    <source>
        <dbReference type="EMBL" id="AJQ97486.1"/>
    </source>
</evidence>
<name>A0A0C5VTH2_9GAMM</name>
<sequence length="57" mass="6439">MARIFQTNVMGEAHFRVAIVNHPGQADLTVYRVNSLGERRVSNHLTDSEILAETILF</sequence>
<evidence type="ECO:0000259" key="1">
    <source>
        <dbReference type="Pfam" id="PF19647"/>
    </source>
</evidence>
<reference evidence="2 3" key="1">
    <citation type="submission" date="2014-01" db="EMBL/GenBank/DDBJ databases">
        <title>Full genme sequencing of cellulolytic bacterium Gynuella sunshinyii YC6258T gen. nov., sp. nov.</title>
        <authorList>
            <person name="Khan H."/>
            <person name="Chung E.J."/>
            <person name="Chung Y.R."/>
        </authorList>
    </citation>
    <scope>NUCLEOTIDE SEQUENCE [LARGE SCALE GENOMIC DNA]</scope>
    <source>
        <strain evidence="2 3">YC6258</strain>
    </source>
</reference>
<protein>
    <recommendedName>
        <fullName evidence="1">7(1) septoil knot domain-containing protein</fullName>
    </recommendedName>
</protein>
<dbReference type="EMBL" id="CP007142">
    <property type="protein sequence ID" value="AJQ97486.1"/>
    <property type="molecule type" value="Genomic_DNA"/>
</dbReference>
<dbReference type="RefSeq" id="WP_169749023.1">
    <property type="nucleotide sequence ID" value="NZ_CP007142.1"/>
</dbReference>
<keyword evidence="3" id="KW-1185">Reference proteome</keyword>
<evidence type="ECO:0000313" key="3">
    <source>
        <dbReference type="Proteomes" id="UP000032266"/>
    </source>
</evidence>
<dbReference type="AlphaFoldDB" id="A0A0C5VTH2"/>
<dbReference type="Pfam" id="PF19647">
    <property type="entry name" value="Septknot"/>
    <property type="match status" value="1"/>
</dbReference>
<gene>
    <name evidence="2" type="ORF">YC6258_05456</name>
</gene>
<dbReference type="InterPro" id="IPR046148">
    <property type="entry name" value="Septknot"/>
</dbReference>
<dbReference type="Proteomes" id="UP000032266">
    <property type="component" value="Chromosome"/>
</dbReference>
<accession>A0A0C5VTH2</accession>
<organism evidence="2 3">
    <name type="scientific">Gynuella sunshinyii YC6258</name>
    <dbReference type="NCBI Taxonomy" id="1445510"/>
    <lineage>
        <taxon>Bacteria</taxon>
        <taxon>Pseudomonadati</taxon>
        <taxon>Pseudomonadota</taxon>
        <taxon>Gammaproteobacteria</taxon>
        <taxon>Oceanospirillales</taxon>
        <taxon>Saccharospirillaceae</taxon>
        <taxon>Gynuella</taxon>
    </lineage>
</organism>
<proteinExistence type="predicted"/>